<dbReference type="GeneID" id="57968406"/>
<accession>A0AAW5F9J5</accession>
<evidence type="ECO:0000256" key="4">
    <source>
        <dbReference type="ARBA" id="ARBA00022692"/>
    </source>
</evidence>
<feature type="transmembrane region" description="Helical" evidence="7">
    <location>
        <begin position="138"/>
        <end position="160"/>
    </location>
</feature>
<dbReference type="Pfam" id="PF06808">
    <property type="entry name" value="DctM"/>
    <property type="match status" value="1"/>
</dbReference>
<evidence type="ECO:0000313" key="10">
    <source>
        <dbReference type="EMBL" id="MDB1998770.1"/>
    </source>
</evidence>
<feature type="domain" description="TRAP C4-dicarboxylate transport system permease DctM subunit" evidence="8">
    <location>
        <begin position="6"/>
        <end position="415"/>
    </location>
</feature>
<evidence type="ECO:0000313" key="11">
    <source>
        <dbReference type="Proteomes" id="UP001203136"/>
    </source>
</evidence>
<keyword evidence="4 7" id="KW-0812">Transmembrane</keyword>
<dbReference type="EMBL" id="JAQLGM010000001">
    <property type="protein sequence ID" value="MDB1998770.1"/>
    <property type="molecule type" value="Genomic_DNA"/>
</dbReference>
<proteinExistence type="predicted"/>
<keyword evidence="5 7" id="KW-1133">Transmembrane helix</keyword>
<dbReference type="InterPro" id="IPR010656">
    <property type="entry name" value="DctM"/>
</dbReference>
<dbReference type="Proteomes" id="UP001300871">
    <property type="component" value="Unassembled WGS sequence"/>
</dbReference>
<sequence>MSLVLLVLFIVLMFLGVPIAVSLGAASVITIITMSDLPLSMAVQSMFTSMNSFIMVAVPLFILCGSLMDEGGVADRIYELADAGVGWIYGGLGHVSVVVNMLFAGMSGSSVAAIASIGKMSINALAKKGYPKEYATAINLSGSMLASVIPPSILMIVAASTANVSIGQALIAGLIPGIIIGLIFMAYNFAYCKKHGIGDRSSFELKRLGKAFLTAIPALLTPVILLGGVFTGFYTPTEGAAIGVGYTILVSIYVYRDLKWSDIPRIICKNARTTGTILFVAITAKPASLIFEMDGLPGRVANMIIGVSDNRIVIMFILYAFLILVGMFMDATAAIYILVPILLPAVISVGVSPLFFVVFLVITLSFGLITPPVGVCLYAAQNVTGLTLEKIIKASVPWIILIAIALCIFILFPGIITGPVGMLFGVTVHTMP</sequence>
<evidence type="ECO:0000256" key="1">
    <source>
        <dbReference type="ARBA" id="ARBA00004429"/>
    </source>
</evidence>
<feature type="transmembrane region" description="Helical" evidence="7">
    <location>
        <begin position="354"/>
        <end position="378"/>
    </location>
</feature>
<dbReference type="PANTHER" id="PTHR33362">
    <property type="entry name" value="SIALIC ACID TRAP TRANSPORTER PERMEASE PROTEIN SIAT-RELATED"/>
    <property type="match status" value="1"/>
</dbReference>
<feature type="transmembrane region" description="Helical" evidence="7">
    <location>
        <begin position="50"/>
        <end position="68"/>
    </location>
</feature>
<evidence type="ECO:0000256" key="7">
    <source>
        <dbReference type="SAM" id="Phobius"/>
    </source>
</evidence>
<evidence type="ECO:0000259" key="8">
    <source>
        <dbReference type="Pfam" id="PF06808"/>
    </source>
</evidence>
<dbReference type="GO" id="GO:0022857">
    <property type="term" value="F:transmembrane transporter activity"/>
    <property type="evidence" value="ECO:0007669"/>
    <property type="project" value="TreeGrafter"/>
</dbReference>
<dbReference type="GO" id="GO:0005886">
    <property type="term" value="C:plasma membrane"/>
    <property type="evidence" value="ECO:0007669"/>
    <property type="project" value="UniProtKB-SubCell"/>
</dbReference>
<dbReference type="PIRSF" id="PIRSF006066">
    <property type="entry name" value="HI0050"/>
    <property type="match status" value="1"/>
</dbReference>
<comment type="subcellular location">
    <subcellularLocation>
        <location evidence="1">Cell inner membrane</location>
        <topology evidence="1">Multi-pass membrane protein</topology>
    </subcellularLocation>
</comment>
<feature type="transmembrane region" description="Helical" evidence="7">
    <location>
        <begin position="239"/>
        <end position="255"/>
    </location>
</feature>
<keyword evidence="6 7" id="KW-0472">Membrane</keyword>
<keyword evidence="2" id="KW-1003">Cell membrane</keyword>
<keyword evidence="3" id="KW-0997">Cell inner membrane</keyword>
<evidence type="ECO:0000256" key="5">
    <source>
        <dbReference type="ARBA" id="ARBA00022989"/>
    </source>
</evidence>
<protein>
    <submittedName>
        <fullName evidence="9">TRAP transporter large permease</fullName>
    </submittedName>
</protein>
<evidence type="ECO:0000256" key="6">
    <source>
        <dbReference type="ARBA" id="ARBA00023136"/>
    </source>
</evidence>
<dbReference type="EMBL" id="JAINVB010000001">
    <property type="protein sequence ID" value="MCK0088597.1"/>
    <property type="molecule type" value="Genomic_DNA"/>
</dbReference>
<dbReference type="AlphaFoldDB" id="A0AAW5F9J5"/>
<comment type="caution">
    <text evidence="9">The sequence shown here is derived from an EMBL/GenBank/DDBJ whole genome shotgun (WGS) entry which is preliminary data.</text>
</comment>
<name>A0AAW5F9J5_CLOSY</name>
<feature type="transmembrane region" description="Helical" evidence="7">
    <location>
        <begin position="398"/>
        <end position="424"/>
    </location>
</feature>
<dbReference type="NCBIfam" id="TIGR00786">
    <property type="entry name" value="dctM"/>
    <property type="match status" value="1"/>
</dbReference>
<reference evidence="10" key="2">
    <citation type="submission" date="2023-01" db="EMBL/GenBank/DDBJ databases">
        <title>Human gut microbiome strain richness.</title>
        <authorList>
            <person name="Chen-Liaw A."/>
        </authorList>
    </citation>
    <scope>NUCLEOTIDE SEQUENCE</scope>
    <source>
        <strain evidence="10">B1_m1001713B170214d0_201011</strain>
    </source>
</reference>
<feature type="transmembrane region" description="Helical" evidence="7">
    <location>
        <begin position="211"/>
        <end position="233"/>
    </location>
</feature>
<evidence type="ECO:0000256" key="3">
    <source>
        <dbReference type="ARBA" id="ARBA00022519"/>
    </source>
</evidence>
<evidence type="ECO:0000256" key="2">
    <source>
        <dbReference type="ARBA" id="ARBA00022475"/>
    </source>
</evidence>
<organism evidence="9 11">
    <name type="scientific">Clostridium symbiosum</name>
    <name type="common">Bacteroides symbiosus</name>
    <dbReference type="NCBI Taxonomy" id="1512"/>
    <lineage>
        <taxon>Bacteria</taxon>
        <taxon>Bacillati</taxon>
        <taxon>Bacillota</taxon>
        <taxon>Clostridia</taxon>
        <taxon>Lachnospirales</taxon>
        <taxon>Lachnospiraceae</taxon>
        <taxon>Otoolea</taxon>
    </lineage>
</organism>
<dbReference type="RefSeq" id="WP_009298658.1">
    <property type="nucleotide sequence ID" value="NZ_BAABZD010000005.1"/>
</dbReference>
<reference evidence="9" key="1">
    <citation type="journal article" date="2022" name="Cell Host Microbe">
        <title>Colonization of the live biotherapeutic product VE303 and modulation of the microbiota and metabolites in healthy volunteers.</title>
        <authorList>
            <person name="Dsouza M."/>
            <person name="Menon R."/>
            <person name="Crossette E."/>
            <person name="Bhattarai S.K."/>
            <person name="Schneider J."/>
            <person name="Kim Y.G."/>
            <person name="Reddy S."/>
            <person name="Caballero S."/>
            <person name="Felix C."/>
            <person name="Cornacchione L."/>
            <person name="Hendrickson J."/>
            <person name="Watson A.R."/>
            <person name="Minot S.S."/>
            <person name="Greenfield N."/>
            <person name="Schopf L."/>
            <person name="Szabady R."/>
            <person name="Patarroyo J."/>
            <person name="Smith W."/>
            <person name="Harrison P."/>
            <person name="Kuijper E.J."/>
            <person name="Kelly C.P."/>
            <person name="Olle B."/>
            <person name="Bobilev D."/>
            <person name="Silber J.L."/>
            <person name="Bucci V."/>
            <person name="Roberts B."/>
            <person name="Faith J."/>
            <person name="Norman J.M."/>
        </authorList>
    </citation>
    <scope>NUCLEOTIDE SEQUENCE</scope>
    <source>
        <strain evidence="9">VE303-04</strain>
    </source>
</reference>
<gene>
    <name evidence="9" type="ORF">K5I21_22595</name>
    <name evidence="10" type="ORF">PM006_00935</name>
</gene>
<dbReference type="Proteomes" id="UP001203136">
    <property type="component" value="Unassembled WGS sequence"/>
</dbReference>
<feature type="transmembrane region" description="Helical" evidence="7">
    <location>
        <begin position="166"/>
        <end position="190"/>
    </location>
</feature>
<feature type="transmembrane region" description="Helical" evidence="7">
    <location>
        <begin position="312"/>
        <end position="342"/>
    </location>
</feature>
<evidence type="ECO:0000313" key="9">
    <source>
        <dbReference type="EMBL" id="MCK0088597.1"/>
    </source>
</evidence>
<dbReference type="InterPro" id="IPR004681">
    <property type="entry name" value="TRAP_DctM"/>
</dbReference>